<dbReference type="AlphaFoldDB" id="A0A0M4LFU7"/>
<dbReference type="RefSeq" id="WP_053819687.1">
    <property type="nucleotide sequence ID" value="NZ_CP006911.1"/>
</dbReference>
<dbReference type="SUPFAM" id="SSF56784">
    <property type="entry name" value="HAD-like"/>
    <property type="match status" value="1"/>
</dbReference>
<keyword evidence="12" id="KW-1185">Reference proteome</keyword>
<evidence type="ECO:0000256" key="1">
    <source>
        <dbReference type="ARBA" id="ARBA00004970"/>
    </source>
</evidence>
<protein>
    <recommendedName>
        <fullName evidence="4">Histidinol-phosphatase</fullName>
        <ecNumber evidence="3">3.1.3.15</ecNumber>
    </recommendedName>
    <alternativeName>
        <fullName evidence="8">Histidinol-phosphate phosphatase</fullName>
    </alternativeName>
</protein>
<dbReference type="PANTHER" id="PTHR43344">
    <property type="entry name" value="PHOSPHOSERINE PHOSPHATASE"/>
    <property type="match status" value="1"/>
</dbReference>
<evidence type="ECO:0000256" key="6">
    <source>
        <dbReference type="ARBA" id="ARBA00022801"/>
    </source>
</evidence>
<dbReference type="GO" id="GO:0004401">
    <property type="term" value="F:histidinol-phosphatase activity"/>
    <property type="evidence" value="ECO:0007669"/>
    <property type="project" value="UniProtKB-EC"/>
</dbReference>
<evidence type="ECO:0000256" key="5">
    <source>
        <dbReference type="ARBA" id="ARBA00022723"/>
    </source>
</evidence>
<gene>
    <name evidence="11" type="ORF">W908_01730</name>
</gene>
<dbReference type="EMBL" id="CP006911">
    <property type="protein sequence ID" value="ALE01439.1"/>
    <property type="molecule type" value="Genomic_DNA"/>
</dbReference>
<dbReference type="KEGG" id="tsn:W908_01730"/>
<evidence type="ECO:0000256" key="8">
    <source>
        <dbReference type="ARBA" id="ARBA00033209"/>
    </source>
</evidence>
<dbReference type="FunFam" id="3.40.50.1000:FF:000025">
    <property type="entry name" value="HAD hydrolase, family IB"/>
    <property type="match status" value="1"/>
</dbReference>
<comment type="similarity">
    <text evidence="2">Belongs to the HAD-like hydrolase superfamily. SerB family.</text>
</comment>
<evidence type="ECO:0000256" key="7">
    <source>
        <dbReference type="ARBA" id="ARBA00022842"/>
    </source>
</evidence>
<evidence type="ECO:0000256" key="2">
    <source>
        <dbReference type="ARBA" id="ARBA00009184"/>
    </source>
</evidence>
<name>A0A0M4LFU7_9GAMM</name>
<dbReference type="InterPro" id="IPR023214">
    <property type="entry name" value="HAD_sf"/>
</dbReference>
<comment type="pathway">
    <text evidence="1">Amino-acid biosynthesis; L-histidine biosynthesis; L-histidine from 5-phospho-alpha-D-ribose 1-diphosphate: step 8/9.</text>
</comment>
<sequence length="218" mass="24938">MSLAMFDLDNTLIGGDSDYLWGEFLCEKGIIEDTASFQKMNEYFYQQYEVGKLDIYAWAEFSFKVLTEYSIDELNDLRQNFIHQKIEPIFLDKAQSCINQHKENGDTVLVITASNTFITAPIAEMYGINHLLATEPEFKDGRFTGKVSGVPCFQSGKIDNLMPWIEKHNKNLKGSYFYSDSHNDLPLLELVDNPVAINGDPRLTSTANKNGWPNLDWR</sequence>
<dbReference type="PATRIC" id="fig|1125411.7.peg.341"/>
<dbReference type="OrthoDB" id="9784466at2"/>
<evidence type="ECO:0000256" key="9">
    <source>
        <dbReference type="ARBA" id="ARBA00052092"/>
    </source>
</evidence>
<keyword evidence="7" id="KW-0460">Magnesium</keyword>
<dbReference type="STRING" id="1125411.W908_01730"/>
<dbReference type="GO" id="GO:0046872">
    <property type="term" value="F:metal ion binding"/>
    <property type="evidence" value="ECO:0007669"/>
    <property type="project" value="UniProtKB-KW"/>
</dbReference>
<evidence type="ECO:0000313" key="11">
    <source>
        <dbReference type="EMBL" id="ALE01439.1"/>
    </source>
</evidence>
<dbReference type="InterPro" id="IPR050582">
    <property type="entry name" value="HAD-like_SerB"/>
</dbReference>
<dbReference type="Gene3D" id="3.40.50.1000">
    <property type="entry name" value="HAD superfamily/HAD-like"/>
    <property type="match status" value="1"/>
</dbReference>
<evidence type="ECO:0000256" key="10">
    <source>
        <dbReference type="ARBA" id="ARBA00053547"/>
    </source>
</evidence>
<organism evidence="11 12">
    <name type="scientific">Candidatus Pseudothioglobus singularis PS1</name>
    <dbReference type="NCBI Taxonomy" id="1125411"/>
    <lineage>
        <taxon>Bacteria</taxon>
        <taxon>Pseudomonadati</taxon>
        <taxon>Pseudomonadota</taxon>
        <taxon>Gammaproteobacteria</taxon>
        <taxon>Candidatus Pseudothioglobaceae</taxon>
        <taxon>Candidatus Pseudothioglobus</taxon>
    </lineage>
</organism>
<evidence type="ECO:0000256" key="4">
    <source>
        <dbReference type="ARBA" id="ARBA00021697"/>
    </source>
</evidence>
<dbReference type="NCBIfam" id="TIGR01488">
    <property type="entry name" value="HAD-SF-IB"/>
    <property type="match status" value="1"/>
</dbReference>
<dbReference type="PANTHER" id="PTHR43344:SF13">
    <property type="entry name" value="PHOSPHATASE RV3661-RELATED"/>
    <property type="match status" value="1"/>
</dbReference>
<dbReference type="EC" id="3.1.3.15" evidence="3"/>
<dbReference type="NCBIfam" id="TIGR01490">
    <property type="entry name" value="HAD-SF-IB-hyp1"/>
    <property type="match status" value="1"/>
</dbReference>
<comment type="function">
    <text evidence="10">Catalyzes the dephosphorylation of histidinol-phosphate to histidinol, the direct precursor of histidine.</text>
</comment>
<reference evidence="11 12" key="1">
    <citation type="journal article" date="2015" name="Genome Announc.">
        <title>Genome Sequence of 'Candidatus Thioglobus singularis' Strain PS1, a Mixotroph from the SUP05 Clade of Marine Gammaproteobacteria.</title>
        <authorList>
            <person name="Marshall K.T."/>
            <person name="Morris R.M."/>
        </authorList>
    </citation>
    <scope>NUCLEOTIDE SEQUENCE [LARGE SCALE GENOMIC DNA]</scope>
    <source>
        <strain evidence="11 12">PS1</strain>
    </source>
</reference>
<dbReference type="CDD" id="cd02612">
    <property type="entry name" value="HAD_PGPPase"/>
    <property type="match status" value="1"/>
</dbReference>
<accession>A0A0M4LFU7</accession>
<evidence type="ECO:0000313" key="12">
    <source>
        <dbReference type="Proteomes" id="UP000068905"/>
    </source>
</evidence>
<dbReference type="Pfam" id="PF12710">
    <property type="entry name" value="HAD"/>
    <property type="match status" value="1"/>
</dbReference>
<dbReference type="InterPro" id="IPR036412">
    <property type="entry name" value="HAD-like_sf"/>
</dbReference>
<proteinExistence type="inferred from homology"/>
<keyword evidence="6" id="KW-0378">Hydrolase</keyword>
<keyword evidence="5" id="KW-0479">Metal-binding</keyword>
<dbReference type="Gene3D" id="1.20.1440.100">
    <property type="entry name" value="SG protein - dephosphorylation function"/>
    <property type="match status" value="1"/>
</dbReference>
<evidence type="ECO:0000256" key="3">
    <source>
        <dbReference type="ARBA" id="ARBA00013085"/>
    </source>
</evidence>
<dbReference type="InterPro" id="IPR006385">
    <property type="entry name" value="HAD_hydro_SerB1"/>
</dbReference>
<dbReference type="Proteomes" id="UP000068905">
    <property type="component" value="Chromosome"/>
</dbReference>
<comment type="catalytic activity">
    <reaction evidence="9">
        <text>L-histidinol phosphate + H2O = L-histidinol + phosphate</text>
        <dbReference type="Rhea" id="RHEA:14465"/>
        <dbReference type="ChEBI" id="CHEBI:15377"/>
        <dbReference type="ChEBI" id="CHEBI:43474"/>
        <dbReference type="ChEBI" id="CHEBI:57699"/>
        <dbReference type="ChEBI" id="CHEBI:57980"/>
        <dbReference type="EC" id="3.1.3.15"/>
    </reaction>
    <physiologicalReaction direction="left-to-right" evidence="9">
        <dbReference type="Rhea" id="RHEA:14466"/>
    </physiologicalReaction>
</comment>